<evidence type="ECO:0000313" key="3">
    <source>
        <dbReference type="EMBL" id="KAK4522221.1"/>
    </source>
</evidence>
<dbReference type="GO" id="GO:0000470">
    <property type="term" value="P:maturation of LSU-rRNA"/>
    <property type="evidence" value="ECO:0007669"/>
    <property type="project" value="TreeGrafter"/>
</dbReference>
<dbReference type="PROSITE" id="PS50833">
    <property type="entry name" value="BRIX"/>
    <property type="match status" value="1"/>
</dbReference>
<organism evidence="3 4">
    <name type="scientific">Galdieria yellowstonensis</name>
    <dbReference type="NCBI Taxonomy" id="3028027"/>
    <lineage>
        <taxon>Eukaryota</taxon>
        <taxon>Rhodophyta</taxon>
        <taxon>Bangiophyceae</taxon>
        <taxon>Galdieriales</taxon>
        <taxon>Galdieriaceae</taxon>
        <taxon>Galdieria</taxon>
    </lineage>
</organism>
<dbReference type="Proteomes" id="UP001300502">
    <property type="component" value="Unassembled WGS sequence"/>
</dbReference>
<feature type="compositionally biased region" description="Basic and acidic residues" evidence="1">
    <location>
        <begin position="29"/>
        <end position="45"/>
    </location>
</feature>
<dbReference type="PANTHER" id="PTHR22734">
    <property type="entry name" value="U3 SMALL NUCLEOLAR RIBONUCLEOPROTEIN PROTEIN IMP4"/>
    <property type="match status" value="1"/>
</dbReference>
<reference evidence="3 4" key="1">
    <citation type="submission" date="2022-07" db="EMBL/GenBank/DDBJ databases">
        <title>Genome-wide signatures of adaptation to extreme environments.</title>
        <authorList>
            <person name="Cho C.H."/>
            <person name="Yoon H.S."/>
        </authorList>
    </citation>
    <scope>NUCLEOTIDE SEQUENCE [LARGE SCALE GENOMIC DNA]</scope>
    <source>
        <strain evidence="3 4">108.79 E11</strain>
    </source>
</reference>
<name>A0AAV9I2H7_9RHOD</name>
<protein>
    <recommendedName>
        <fullName evidence="2">Brix domain-containing protein</fullName>
    </recommendedName>
</protein>
<evidence type="ECO:0000256" key="1">
    <source>
        <dbReference type="SAM" id="MobiDB-lite"/>
    </source>
</evidence>
<sequence length="292" mass="33732">MERPLPKNKVLRSKIRQRSKYMKKKQKKKEKEQRKMEAEARGEDWRKQPLTLEDKRVSVGDDFSAGERLVVDQFISDEFSPVFSGTITPKVVIVPGLKATRITYTFISELLQVIPNSVFFKRKQSSLAQASASASQKGFTDLIVMEENRKQITGLFHIHLPTGPCAYYRIRNYIPCKNIVGHGRSNTSKPEVILSHFTTALGIRVARMLGALFALEPEYSGRQVVTLHNQRDFIFFRFHRYQFDEQGKKVSLQEQGPRFTLLLQQLIKGLPGDDNAEVEFRKRKASKYEFFL</sequence>
<feature type="region of interest" description="Disordered" evidence="1">
    <location>
        <begin position="1"/>
        <end position="45"/>
    </location>
</feature>
<dbReference type="GO" id="GO:0030687">
    <property type="term" value="C:preribosome, large subunit precursor"/>
    <property type="evidence" value="ECO:0007669"/>
    <property type="project" value="TreeGrafter"/>
</dbReference>
<dbReference type="EMBL" id="JANCYU010000001">
    <property type="protein sequence ID" value="KAK4522221.1"/>
    <property type="molecule type" value="Genomic_DNA"/>
</dbReference>
<evidence type="ECO:0000259" key="2">
    <source>
        <dbReference type="PROSITE" id="PS50833"/>
    </source>
</evidence>
<comment type="caution">
    <text evidence="3">The sequence shown here is derived from an EMBL/GenBank/DDBJ whole genome shotgun (WGS) entry which is preliminary data.</text>
</comment>
<dbReference type="Gene3D" id="3.40.50.10480">
    <property type="entry name" value="Probable brix-domain ribosomal biogenesis protein"/>
    <property type="match status" value="1"/>
</dbReference>
<proteinExistence type="predicted"/>
<dbReference type="GO" id="GO:0005730">
    <property type="term" value="C:nucleolus"/>
    <property type="evidence" value="ECO:0007669"/>
    <property type="project" value="TreeGrafter"/>
</dbReference>
<keyword evidence="4" id="KW-1185">Reference proteome</keyword>
<dbReference type="SUPFAM" id="SSF52954">
    <property type="entry name" value="Class II aaRS ABD-related"/>
    <property type="match status" value="1"/>
</dbReference>
<accession>A0AAV9I2H7</accession>
<dbReference type="PANTHER" id="PTHR22734:SF3">
    <property type="entry name" value="RIBOSOME PRODUCTION FACTOR 1"/>
    <property type="match status" value="1"/>
</dbReference>
<dbReference type="InterPro" id="IPR007109">
    <property type="entry name" value="Brix"/>
</dbReference>
<dbReference type="AlphaFoldDB" id="A0AAV9I2H7"/>
<feature type="compositionally biased region" description="Basic residues" evidence="1">
    <location>
        <begin position="9"/>
        <end position="28"/>
    </location>
</feature>
<dbReference type="GO" id="GO:0000460">
    <property type="term" value="P:maturation of 5.8S rRNA"/>
    <property type="evidence" value="ECO:0007669"/>
    <property type="project" value="TreeGrafter"/>
</dbReference>
<evidence type="ECO:0000313" key="4">
    <source>
        <dbReference type="Proteomes" id="UP001300502"/>
    </source>
</evidence>
<dbReference type="SMART" id="SM00879">
    <property type="entry name" value="Brix"/>
    <property type="match status" value="1"/>
</dbReference>
<dbReference type="Pfam" id="PF04427">
    <property type="entry name" value="Brix"/>
    <property type="match status" value="1"/>
</dbReference>
<dbReference type="InterPro" id="IPR044281">
    <property type="entry name" value="IMP4/RPF1"/>
</dbReference>
<feature type="domain" description="Brix" evidence="2">
    <location>
        <begin position="89"/>
        <end position="272"/>
    </location>
</feature>
<gene>
    <name evidence="3" type="ORF">GAYE_FCTG49G0100</name>
</gene>
<dbReference type="GO" id="GO:0042134">
    <property type="term" value="F:rRNA primary transcript binding"/>
    <property type="evidence" value="ECO:0007669"/>
    <property type="project" value="InterPro"/>
</dbReference>